<dbReference type="SUPFAM" id="SSF51445">
    <property type="entry name" value="(Trans)glycosidases"/>
    <property type="match status" value="1"/>
</dbReference>
<evidence type="ECO:0000256" key="4">
    <source>
        <dbReference type="ARBA" id="ARBA00023295"/>
    </source>
</evidence>
<dbReference type="Pfam" id="PF02493">
    <property type="entry name" value="MORN"/>
    <property type="match status" value="3"/>
</dbReference>
<dbReference type="SMART" id="SM00698">
    <property type="entry name" value="MORN"/>
    <property type="match status" value="3"/>
</dbReference>
<keyword evidence="3" id="KW-0378">Hydrolase</keyword>
<comment type="caution">
    <text evidence="5">The sequence shown here is derived from an EMBL/GenBank/DDBJ whole genome shotgun (WGS) entry which is preliminary data.</text>
</comment>
<reference evidence="5 6" key="1">
    <citation type="submission" date="2024-09" db="EMBL/GenBank/DDBJ databases">
        <authorList>
            <person name="Sun Q."/>
            <person name="Mori K."/>
        </authorList>
    </citation>
    <scope>NUCLEOTIDE SEQUENCE [LARGE SCALE GENOMIC DNA]</scope>
    <source>
        <strain evidence="5 6">ATCC 51272</strain>
    </source>
</reference>
<dbReference type="PROSITE" id="PS51257">
    <property type="entry name" value="PROKAR_LIPOPROTEIN"/>
    <property type="match status" value="1"/>
</dbReference>
<dbReference type="RefSeq" id="WP_027951911.1">
    <property type="nucleotide sequence ID" value="NZ_JADU01000008.1"/>
</dbReference>
<keyword evidence="2" id="KW-0677">Repeat</keyword>
<evidence type="ECO:0000313" key="6">
    <source>
        <dbReference type="Proteomes" id="UP001589688"/>
    </source>
</evidence>
<keyword evidence="6" id="KW-1185">Reference proteome</keyword>
<dbReference type="PANTHER" id="PTHR34135:SF2">
    <property type="entry name" value="LYSOZYME"/>
    <property type="match status" value="1"/>
</dbReference>
<evidence type="ECO:0000256" key="3">
    <source>
        <dbReference type="ARBA" id="ARBA00022801"/>
    </source>
</evidence>
<dbReference type="InterPro" id="IPR003409">
    <property type="entry name" value="MORN"/>
</dbReference>
<dbReference type="InterPro" id="IPR018077">
    <property type="entry name" value="Glyco_hydro_fam25_subgr"/>
</dbReference>
<dbReference type="PANTHER" id="PTHR34135">
    <property type="entry name" value="LYSOZYME"/>
    <property type="match status" value="1"/>
</dbReference>
<comment type="similarity">
    <text evidence="1">Belongs to the glycosyl hydrolase 25 family.</text>
</comment>
<dbReference type="InterPro" id="IPR017853">
    <property type="entry name" value="GH"/>
</dbReference>
<dbReference type="Proteomes" id="UP001589688">
    <property type="component" value="Unassembled WGS sequence"/>
</dbReference>
<evidence type="ECO:0000256" key="1">
    <source>
        <dbReference type="ARBA" id="ARBA00010646"/>
    </source>
</evidence>
<dbReference type="InterPro" id="IPR002053">
    <property type="entry name" value="Glyco_hydro_25"/>
</dbReference>
<evidence type="ECO:0000256" key="2">
    <source>
        <dbReference type="ARBA" id="ARBA00022737"/>
    </source>
</evidence>
<accession>A0ABV5ZI28</accession>
<organism evidence="5 6">
    <name type="scientific">Hallella seregens ATCC 51272</name>
    <dbReference type="NCBI Taxonomy" id="1336250"/>
    <lineage>
        <taxon>Bacteria</taxon>
        <taxon>Pseudomonadati</taxon>
        <taxon>Bacteroidota</taxon>
        <taxon>Bacteroidia</taxon>
        <taxon>Bacteroidales</taxon>
        <taxon>Prevotellaceae</taxon>
        <taxon>Hallella</taxon>
    </lineage>
</organism>
<evidence type="ECO:0000313" key="5">
    <source>
        <dbReference type="EMBL" id="MFB9896985.1"/>
    </source>
</evidence>
<dbReference type="Pfam" id="PF01183">
    <property type="entry name" value="Glyco_hydro_25"/>
    <property type="match status" value="1"/>
</dbReference>
<dbReference type="SUPFAM" id="SSF82185">
    <property type="entry name" value="Histone H3 K4-specific methyltransferase SET7/9 N-terminal domain"/>
    <property type="match status" value="1"/>
</dbReference>
<proteinExistence type="inferred from homology"/>
<gene>
    <name evidence="5" type="ORF">ACFFK8_03925</name>
</gene>
<dbReference type="Gene3D" id="3.20.20.80">
    <property type="entry name" value="Glycosidases"/>
    <property type="match status" value="1"/>
</dbReference>
<dbReference type="PROSITE" id="PS51904">
    <property type="entry name" value="GLYCOSYL_HYDROL_F25_2"/>
    <property type="match status" value="1"/>
</dbReference>
<dbReference type="SMART" id="SM00641">
    <property type="entry name" value="Glyco_25"/>
    <property type="match status" value="1"/>
</dbReference>
<keyword evidence="4" id="KW-0326">Glycosidase</keyword>
<protein>
    <submittedName>
        <fullName evidence="5">GH25 family lysozyme</fullName>
    </submittedName>
</protein>
<sequence>MTRYLPNGRTRRRRSLLYHPLAALLLLTTLLTAGCSAPGSDVFTIRRGDTTYRGQLRHGLRDGLGVLTRGDTVVYSGSWRGGMRQGRGWTTDTSGRRIDGVWDHDTLVTGTRHDSAGVYTGEFDRRLRARGYGHYRDTLGTYYEGQWVADERTGFGFSSQHRYFRVGEWKADVYKGERLHYTADRIYGIDLSKHQHERGRRRYTIDWSRLRISHLGSLSKKKVSGTVDYRVSFIFIKSTEGASLTNRYYAADYAAARAHGYPVGSYHFFSHRSTGAEQAAHFLRHSHFRTGDLPPVLDLEPLPSQVKKMGGPAAMWARVRSWLHIVERQTGMRPVLYVSQLFVNRYLNAAPDVKHGYPVWIARYGEYKPDVKLWIWQLAPDGRVRGIHGEVDINVFNGYSGEFRQWLAAVRKK</sequence>
<dbReference type="EMBL" id="JBHLZF010000001">
    <property type="protein sequence ID" value="MFB9896985.1"/>
    <property type="molecule type" value="Genomic_DNA"/>
</dbReference>
<name>A0ABV5ZI28_9BACT</name>